<evidence type="ECO:0000313" key="2">
    <source>
        <dbReference type="EMBL" id="MUN35091.1"/>
    </source>
</evidence>
<dbReference type="CDD" id="cd04301">
    <property type="entry name" value="NAT_SF"/>
    <property type="match status" value="1"/>
</dbReference>
<sequence length="214" mass="23537">MSMYDYITSYKVGGDGIRHGVSCGARGAIQTRGGGRVRSIETAGPDDLDEVLALLNGVASWLMSRGIRQWAIGFTAEKMAPIIERGELYVVRENGAAIATVTVSTDGDADFWTTEERAEPARYVAKLATAREYSGQGLGALLLRWAVDLGSRQGAQWVRLDAWRTNYQLHDFYRKAGWSHLRTVELEHRRSGALFQHPAVSDPEARSALPVASQ</sequence>
<dbReference type="Gene3D" id="3.40.630.30">
    <property type="match status" value="1"/>
</dbReference>
<dbReference type="SUPFAM" id="SSF55729">
    <property type="entry name" value="Acyl-CoA N-acyltransferases (Nat)"/>
    <property type="match status" value="1"/>
</dbReference>
<dbReference type="Proteomes" id="UP000432015">
    <property type="component" value="Unassembled WGS sequence"/>
</dbReference>
<feature type="domain" description="N-acetyltransferase" evidence="1">
    <location>
        <begin position="38"/>
        <end position="200"/>
    </location>
</feature>
<gene>
    <name evidence="2" type="ORF">GNZ18_00520</name>
</gene>
<accession>A0A7K1KSD5</accession>
<comment type="caution">
    <text evidence="2">The sequence shown here is derived from an EMBL/GenBank/DDBJ whole genome shotgun (WGS) entry which is preliminary data.</text>
</comment>
<evidence type="ECO:0000259" key="1">
    <source>
        <dbReference type="PROSITE" id="PS51186"/>
    </source>
</evidence>
<dbReference type="EMBL" id="WOFH01000001">
    <property type="protein sequence ID" value="MUN35091.1"/>
    <property type="molecule type" value="Genomic_DNA"/>
</dbReference>
<dbReference type="PROSITE" id="PS51186">
    <property type="entry name" value="GNAT"/>
    <property type="match status" value="1"/>
</dbReference>
<dbReference type="InterPro" id="IPR016181">
    <property type="entry name" value="Acyl_CoA_acyltransferase"/>
</dbReference>
<dbReference type="Pfam" id="PF00583">
    <property type="entry name" value="Acetyltransf_1"/>
    <property type="match status" value="1"/>
</dbReference>
<evidence type="ECO:0000313" key="3">
    <source>
        <dbReference type="Proteomes" id="UP000432015"/>
    </source>
</evidence>
<protein>
    <submittedName>
        <fullName evidence="2">GNAT family N-acetyltransferase</fullName>
    </submittedName>
</protein>
<dbReference type="GO" id="GO:0016747">
    <property type="term" value="F:acyltransferase activity, transferring groups other than amino-acyl groups"/>
    <property type="evidence" value="ECO:0007669"/>
    <property type="project" value="InterPro"/>
</dbReference>
<keyword evidence="3" id="KW-1185">Reference proteome</keyword>
<reference evidence="2 3" key="1">
    <citation type="submission" date="2019-11" db="EMBL/GenBank/DDBJ databases">
        <authorList>
            <person name="Cao P."/>
        </authorList>
    </citation>
    <scope>NUCLEOTIDE SEQUENCE [LARGE SCALE GENOMIC DNA]</scope>
    <source>
        <strain evidence="2 3">NEAU-AAG5</strain>
    </source>
</reference>
<organism evidence="2 3">
    <name type="scientific">Actinomadura litoris</name>
    <dbReference type="NCBI Taxonomy" id="2678616"/>
    <lineage>
        <taxon>Bacteria</taxon>
        <taxon>Bacillati</taxon>
        <taxon>Actinomycetota</taxon>
        <taxon>Actinomycetes</taxon>
        <taxon>Streptosporangiales</taxon>
        <taxon>Thermomonosporaceae</taxon>
        <taxon>Actinomadura</taxon>
    </lineage>
</organism>
<name>A0A7K1KSD5_9ACTN</name>
<proteinExistence type="predicted"/>
<dbReference type="InterPro" id="IPR000182">
    <property type="entry name" value="GNAT_dom"/>
</dbReference>
<dbReference type="AlphaFoldDB" id="A0A7K1KSD5"/>
<keyword evidence="2" id="KW-0808">Transferase</keyword>